<feature type="compositionally biased region" description="Polar residues" evidence="1">
    <location>
        <begin position="175"/>
        <end position="186"/>
    </location>
</feature>
<keyword evidence="2" id="KW-0732">Signal</keyword>
<name>A0A9R0E0L1_SPOFR</name>
<dbReference type="AlphaFoldDB" id="A0A9R0E0L1"/>
<sequence>MKLAIFLLIIQLGYILAKTINSLPCKNHSETLQISRNNEKITTAPENIDTNSEDVFERTPVLYANDRYLGNLPKYTTNFNEMQSRRYLSNNHPDNLSKWPTNLNKIENKKVNLPPVTYQAIDPKNIFVYGLYPPKFNKHGLRNNEANNTKANKTDYNNDLNKHGDTDREIKNDDNQSNDTQSEFRTTNFRTDVTNIRELRQHLLDHLLDYFLNIIMEEKNHNITRKKNSKDVMKVEKKLRNYYGPQTDVLVLDDEIDDYSDIGYDDNNYRRKNDDETQVVLTKNDYVDEKNITDKESIETQRNETEIDITENDQLLWQPTNKDQVYIDEISNKTIMIPIIEDYDDSSEIAAPVKRKDSENNDTIIEITEDSNTNLDNITTTTDKYDVLQEIKPNNVSENVTDDYIYANDDEESTEKLFFEDFPDSDDYSSIENDTSASATDKIENITVSTTDGQENIERPARRTLNDDSGQNSDEKNSKTRKSGAKMPPFRSRKHELNEKIVIVTSPDSSEEELAIKVNNKQFKTKKSRKLGKKQKKRTCRKSFVLNLNIKLI</sequence>
<proteinExistence type="predicted"/>
<dbReference type="Proteomes" id="UP000829999">
    <property type="component" value="Chromosome 19"/>
</dbReference>
<feature type="compositionally biased region" description="Basic and acidic residues" evidence="1">
    <location>
        <begin position="160"/>
        <end position="174"/>
    </location>
</feature>
<feature type="signal peptide" evidence="2">
    <location>
        <begin position="1"/>
        <end position="17"/>
    </location>
</feature>
<accession>A0A9R0E0L1</accession>
<evidence type="ECO:0000313" key="3">
    <source>
        <dbReference type="Proteomes" id="UP000829999"/>
    </source>
</evidence>
<dbReference type="GeneID" id="126911792"/>
<feature type="compositionally biased region" description="Basic and acidic residues" evidence="1">
    <location>
        <begin position="456"/>
        <end position="466"/>
    </location>
</feature>
<gene>
    <name evidence="4" type="primary">LOC126911792</name>
</gene>
<organism evidence="3 4">
    <name type="scientific">Spodoptera frugiperda</name>
    <name type="common">Fall armyworm</name>
    <dbReference type="NCBI Taxonomy" id="7108"/>
    <lineage>
        <taxon>Eukaryota</taxon>
        <taxon>Metazoa</taxon>
        <taxon>Ecdysozoa</taxon>
        <taxon>Arthropoda</taxon>
        <taxon>Hexapoda</taxon>
        <taxon>Insecta</taxon>
        <taxon>Pterygota</taxon>
        <taxon>Neoptera</taxon>
        <taxon>Endopterygota</taxon>
        <taxon>Lepidoptera</taxon>
        <taxon>Glossata</taxon>
        <taxon>Ditrysia</taxon>
        <taxon>Noctuoidea</taxon>
        <taxon>Noctuidae</taxon>
        <taxon>Amphipyrinae</taxon>
        <taxon>Spodoptera</taxon>
    </lineage>
</organism>
<dbReference type="RefSeq" id="XP_050556604.1">
    <property type="nucleotide sequence ID" value="XM_050700647.1"/>
</dbReference>
<protein>
    <submittedName>
        <fullName evidence="4">Repetitive organellar protein-like</fullName>
    </submittedName>
</protein>
<feature type="chain" id="PRO_5040343875" evidence="2">
    <location>
        <begin position="18"/>
        <end position="553"/>
    </location>
</feature>
<dbReference type="OrthoDB" id="7484716at2759"/>
<feature type="region of interest" description="Disordered" evidence="1">
    <location>
        <begin position="144"/>
        <end position="186"/>
    </location>
</feature>
<reference evidence="4" key="1">
    <citation type="submission" date="2025-08" db="UniProtKB">
        <authorList>
            <consortium name="RefSeq"/>
        </authorList>
    </citation>
    <scope>IDENTIFICATION</scope>
    <source>
        <tissue evidence="4">Whole larval tissue</tissue>
    </source>
</reference>
<evidence type="ECO:0000256" key="1">
    <source>
        <dbReference type="SAM" id="MobiDB-lite"/>
    </source>
</evidence>
<evidence type="ECO:0000313" key="4">
    <source>
        <dbReference type="RefSeq" id="XP_050556604.1"/>
    </source>
</evidence>
<evidence type="ECO:0000256" key="2">
    <source>
        <dbReference type="SAM" id="SignalP"/>
    </source>
</evidence>
<keyword evidence="3" id="KW-1185">Reference proteome</keyword>
<feature type="region of interest" description="Disordered" evidence="1">
    <location>
        <begin position="421"/>
        <end position="493"/>
    </location>
</feature>
<feature type="compositionally biased region" description="Polar residues" evidence="1">
    <location>
        <begin position="430"/>
        <end position="439"/>
    </location>
</feature>